<name>A0A0B6ZFF6_9EUPU</name>
<gene>
    <name evidence="1" type="primary">ORF62067</name>
</gene>
<sequence length="216" mass="24600">MAEQVRYDKGPCEVEVCVGIREEADLHRSLIVCSKNRGHKNFIPVHQFTIEDLPEGYQDNCLVNLINVLSDLTVRVTVRHTSDSRPQTYPDNDIPYPFYADRMRTGTGWVWNVDTFSQIYDQKSCSCEECKLSPEPKSNWAKIVIASAAHVVFDDNEGKHATCDLFYDKGRTPESCVGVVTLRGMSRVDTNIKEDKCKMTYVTHDMDLASRLQNLT</sequence>
<reference evidence="1" key="1">
    <citation type="submission" date="2014-12" db="EMBL/GenBank/DDBJ databases">
        <title>Insight into the proteome of Arion vulgaris.</title>
        <authorList>
            <person name="Aradska J."/>
            <person name="Bulat T."/>
            <person name="Smidak R."/>
            <person name="Sarate P."/>
            <person name="Gangsoo J."/>
            <person name="Sialana F."/>
            <person name="Bilban M."/>
            <person name="Lubec G."/>
        </authorList>
    </citation>
    <scope>NUCLEOTIDE SEQUENCE</scope>
    <source>
        <tissue evidence="1">Skin</tissue>
    </source>
</reference>
<proteinExistence type="predicted"/>
<evidence type="ECO:0000313" key="1">
    <source>
        <dbReference type="EMBL" id="CEK67283.1"/>
    </source>
</evidence>
<organism evidence="1">
    <name type="scientific">Arion vulgaris</name>
    <dbReference type="NCBI Taxonomy" id="1028688"/>
    <lineage>
        <taxon>Eukaryota</taxon>
        <taxon>Metazoa</taxon>
        <taxon>Spiralia</taxon>
        <taxon>Lophotrochozoa</taxon>
        <taxon>Mollusca</taxon>
        <taxon>Gastropoda</taxon>
        <taxon>Heterobranchia</taxon>
        <taxon>Euthyneura</taxon>
        <taxon>Panpulmonata</taxon>
        <taxon>Eupulmonata</taxon>
        <taxon>Stylommatophora</taxon>
        <taxon>Helicina</taxon>
        <taxon>Arionoidea</taxon>
        <taxon>Arionidae</taxon>
        <taxon>Arion</taxon>
    </lineage>
</organism>
<dbReference type="EMBL" id="HACG01020418">
    <property type="protein sequence ID" value="CEK67283.1"/>
    <property type="molecule type" value="Transcribed_RNA"/>
</dbReference>
<feature type="non-terminal residue" evidence="1">
    <location>
        <position position="216"/>
    </location>
</feature>
<dbReference type="AlphaFoldDB" id="A0A0B6ZFF6"/>
<accession>A0A0B6ZFF6</accession>
<protein>
    <submittedName>
        <fullName evidence="1">Uncharacterized protein</fullName>
    </submittedName>
</protein>